<evidence type="ECO:0000256" key="4">
    <source>
        <dbReference type="ARBA" id="ARBA00022989"/>
    </source>
</evidence>
<evidence type="ECO:0000256" key="6">
    <source>
        <dbReference type="SAM" id="MobiDB-lite"/>
    </source>
</evidence>
<feature type="transmembrane region" description="Helical" evidence="7">
    <location>
        <begin position="238"/>
        <end position="261"/>
    </location>
</feature>
<dbReference type="AlphaFoldDB" id="A0A9P5SA40"/>
<keyword evidence="4 7" id="KW-1133">Transmembrane helix</keyword>
<gene>
    <name evidence="9" type="ORF">BG006_001622</name>
</gene>
<evidence type="ECO:0000256" key="1">
    <source>
        <dbReference type="ARBA" id="ARBA00004141"/>
    </source>
</evidence>
<feature type="transmembrane region" description="Helical" evidence="7">
    <location>
        <begin position="409"/>
        <end position="429"/>
    </location>
</feature>
<comment type="caution">
    <text evidence="9">The sequence shown here is derived from an EMBL/GenBank/DDBJ whole genome shotgun (WGS) entry which is preliminary data.</text>
</comment>
<feature type="compositionally biased region" description="Polar residues" evidence="6">
    <location>
        <begin position="1"/>
        <end position="21"/>
    </location>
</feature>
<feature type="transmembrane region" description="Helical" evidence="7">
    <location>
        <begin position="281"/>
        <end position="301"/>
    </location>
</feature>
<feature type="transmembrane region" description="Helical" evidence="7">
    <location>
        <begin position="214"/>
        <end position="231"/>
    </location>
</feature>
<feature type="transmembrane region" description="Helical" evidence="7">
    <location>
        <begin position="172"/>
        <end position="194"/>
    </location>
</feature>
<protein>
    <recommendedName>
        <fullName evidence="8">Amino acid transporter transmembrane domain-containing protein</fullName>
    </recommendedName>
</protein>
<dbReference type="GO" id="GO:0005774">
    <property type="term" value="C:vacuolar membrane"/>
    <property type="evidence" value="ECO:0007669"/>
    <property type="project" value="TreeGrafter"/>
</dbReference>
<reference evidence="9" key="1">
    <citation type="journal article" date="2020" name="Fungal Divers.">
        <title>Resolving the Mortierellaceae phylogeny through synthesis of multi-gene phylogenetics and phylogenomics.</title>
        <authorList>
            <person name="Vandepol N."/>
            <person name="Liber J."/>
            <person name="Desiro A."/>
            <person name="Na H."/>
            <person name="Kennedy M."/>
            <person name="Barry K."/>
            <person name="Grigoriev I.V."/>
            <person name="Miller A.N."/>
            <person name="O'Donnell K."/>
            <person name="Stajich J.E."/>
            <person name="Bonito G."/>
        </authorList>
    </citation>
    <scope>NUCLEOTIDE SEQUENCE</scope>
    <source>
        <strain evidence="9">NVP1</strain>
    </source>
</reference>
<feature type="transmembrane region" description="Helical" evidence="7">
    <location>
        <begin position="126"/>
        <end position="151"/>
    </location>
</feature>
<keyword evidence="3 7" id="KW-0812">Transmembrane</keyword>
<feature type="compositionally biased region" description="Basic and acidic residues" evidence="6">
    <location>
        <begin position="84"/>
        <end position="95"/>
    </location>
</feature>
<evidence type="ECO:0000313" key="9">
    <source>
        <dbReference type="EMBL" id="KAF9323266.1"/>
    </source>
</evidence>
<dbReference type="EMBL" id="JAAAUY010001322">
    <property type="protein sequence ID" value="KAF9323266.1"/>
    <property type="molecule type" value="Genomic_DNA"/>
</dbReference>
<dbReference type="InterPro" id="IPR013057">
    <property type="entry name" value="AA_transpt_TM"/>
</dbReference>
<organism evidence="9 10">
    <name type="scientific">Podila minutissima</name>
    <dbReference type="NCBI Taxonomy" id="64525"/>
    <lineage>
        <taxon>Eukaryota</taxon>
        <taxon>Fungi</taxon>
        <taxon>Fungi incertae sedis</taxon>
        <taxon>Mucoromycota</taxon>
        <taxon>Mortierellomycotina</taxon>
        <taxon>Mortierellomycetes</taxon>
        <taxon>Mortierellales</taxon>
        <taxon>Mortierellaceae</taxon>
        <taxon>Podila</taxon>
    </lineage>
</organism>
<keyword evidence="10" id="KW-1185">Reference proteome</keyword>
<feature type="region of interest" description="Disordered" evidence="6">
    <location>
        <begin position="1"/>
        <end position="106"/>
    </location>
</feature>
<dbReference type="GO" id="GO:0015179">
    <property type="term" value="F:L-amino acid transmembrane transporter activity"/>
    <property type="evidence" value="ECO:0007669"/>
    <property type="project" value="TreeGrafter"/>
</dbReference>
<comment type="subcellular location">
    <subcellularLocation>
        <location evidence="1">Membrane</location>
        <topology evidence="1">Multi-pass membrane protein</topology>
    </subcellularLocation>
</comment>
<feature type="domain" description="Amino acid transporter transmembrane" evidence="8">
    <location>
        <begin position="110"/>
        <end position="439"/>
    </location>
</feature>
<feature type="compositionally biased region" description="Low complexity" evidence="6">
    <location>
        <begin position="28"/>
        <end position="54"/>
    </location>
</feature>
<dbReference type="Proteomes" id="UP000696485">
    <property type="component" value="Unassembled WGS sequence"/>
</dbReference>
<sequence>MDHPSVSQSNGSLNAPTTVHTGSEHSSELSPTSNSSNNLNSLHPNIISNISPNTFKRQPPSPRRGSAATFESASTIVAYTGSLDGKDKGTDDKTLASETSPESDERCVVGGTGTLGMPHAVAQSGWVGAVIVALALFMSTYTGIILIECLYLKTDTRRTSYQDIAKAAYGPLGHYVAFAIVAVNLFGCAVLYTILPATLMQDMLATYGHVHVPTYALVAACSAFVWACLICTKTMKEVAWLSILGAAATIGVVFITVGVSAAELANKVAEVTAATHKLVDWSKIPLSLATISFAYGGNVVYPHMEASMARPKSWACALWAALSFCFAMYMLIAVVGYLAFGTGTESPVLRNLPNGAWSIIANSLITIHVLLAAPILLTSLSMMAEASLSQRYPKFEQGSARDQFLKRGLLRTGIVLLVGLVAALVPFFGDVMDLLGALT</sequence>
<name>A0A9P5SA40_9FUNG</name>
<evidence type="ECO:0000256" key="5">
    <source>
        <dbReference type="ARBA" id="ARBA00023136"/>
    </source>
</evidence>
<feature type="transmembrane region" description="Helical" evidence="7">
    <location>
        <begin position="359"/>
        <end position="388"/>
    </location>
</feature>
<accession>A0A9P5SA40</accession>
<keyword evidence="5 7" id="KW-0472">Membrane</keyword>
<evidence type="ECO:0000313" key="10">
    <source>
        <dbReference type="Proteomes" id="UP000696485"/>
    </source>
</evidence>
<evidence type="ECO:0000256" key="2">
    <source>
        <dbReference type="ARBA" id="ARBA00008066"/>
    </source>
</evidence>
<evidence type="ECO:0000259" key="8">
    <source>
        <dbReference type="Pfam" id="PF01490"/>
    </source>
</evidence>
<comment type="similarity">
    <text evidence="2">Belongs to the amino acid/polyamine transporter 2 family.</text>
</comment>
<dbReference type="PANTHER" id="PTHR22950">
    <property type="entry name" value="AMINO ACID TRANSPORTER"/>
    <property type="match status" value="1"/>
</dbReference>
<feature type="non-terminal residue" evidence="9">
    <location>
        <position position="1"/>
    </location>
</feature>
<dbReference type="PANTHER" id="PTHR22950:SF349">
    <property type="entry name" value="AMINO ACID TRANSPORTER TRANSMEMBRANE DOMAIN-CONTAINING PROTEIN"/>
    <property type="match status" value="1"/>
</dbReference>
<proteinExistence type="inferred from homology"/>
<evidence type="ECO:0000256" key="7">
    <source>
        <dbReference type="SAM" id="Phobius"/>
    </source>
</evidence>
<evidence type="ECO:0000256" key="3">
    <source>
        <dbReference type="ARBA" id="ARBA00022692"/>
    </source>
</evidence>
<feature type="transmembrane region" description="Helical" evidence="7">
    <location>
        <begin position="313"/>
        <end position="339"/>
    </location>
</feature>
<dbReference type="Pfam" id="PF01490">
    <property type="entry name" value="Aa_trans"/>
    <property type="match status" value="1"/>
</dbReference>